<dbReference type="SUPFAM" id="SSF52540">
    <property type="entry name" value="P-loop containing nucleoside triphosphate hydrolases"/>
    <property type="match status" value="1"/>
</dbReference>
<dbReference type="PANTHER" id="PTHR42939">
    <property type="entry name" value="ABC TRANSPORTER ATP-BINDING PROTEIN ALBC-RELATED"/>
    <property type="match status" value="1"/>
</dbReference>
<evidence type="ECO:0000256" key="2">
    <source>
        <dbReference type="ARBA" id="ARBA00022741"/>
    </source>
</evidence>
<dbReference type="SMART" id="SM00382">
    <property type="entry name" value="AAA"/>
    <property type="match status" value="1"/>
</dbReference>
<evidence type="ECO:0000313" key="5">
    <source>
        <dbReference type="EMBL" id="MBK3496221.1"/>
    </source>
</evidence>
<reference evidence="5 6" key="1">
    <citation type="submission" date="2020-12" db="EMBL/GenBank/DDBJ databases">
        <title>YIM B01967 draft genome.</title>
        <authorList>
            <person name="Yan X."/>
        </authorList>
    </citation>
    <scope>NUCLEOTIDE SEQUENCE [LARGE SCALE GENOMIC DNA]</scope>
    <source>
        <strain evidence="5 6">YIM B01967</strain>
    </source>
</reference>
<protein>
    <submittedName>
        <fullName evidence="5">ABC transporter ATP-binding protein</fullName>
    </submittedName>
</protein>
<dbReference type="Proteomes" id="UP000618943">
    <property type="component" value="Unassembled WGS sequence"/>
</dbReference>
<dbReference type="InterPro" id="IPR027417">
    <property type="entry name" value="P-loop_NTPase"/>
</dbReference>
<dbReference type="InterPro" id="IPR003439">
    <property type="entry name" value="ABC_transporter-like_ATP-bd"/>
</dbReference>
<dbReference type="Gene3D" id="3.40.50.300">
    <property type="entry name" value="P-loop containing nucleotide triphosphate hydrolases"/>
    <property type="match status" value="1"/>
</dbReference>
<feature type="domain" description="ABC transporter" evidence="4">
    <location>
        <begin position="3"/>
        <end position="219"/>
    </location>
</feature>
<proteinExistence type="predicted"/>
<dbReference type="PROSITE" id="PS00211">
    <property type="entry name" value="ABC_TRANSPORTER_1"/>
    <property type="match status" value="1"/>
</dbReference>
<keyword evidence="3 5" id="KW-0067">ATP-binding</keyword>
<dbReference type="PANTHER" id="PTHR42939:SF1">
    <property type="entry name" value="ABC TRANSPORTER ATP-BINDING PROTEIN ALBC-RELATED"/>
    <property type="match status" value="1"/>
</dbReference>
<dbReference type="InterPro" id="IPR017871">
    <property type="entry name" value="ABC_transporter-like_CS"/>
</dbReference>
<keyword evidence="6" id="KW-1185">Reference proteome</keyword>
<dbReference type="Pfam" id="PF00005">
    <property type="entry name" value="ABC_tran"/>
    <property type="match status" value="1"/>
</dbReference>
<dbReference type="PROSITE" id="PS50893">
    <property type="entry name" value="ABC_TRANSPORTER_2"/>
    <property type="match status" value="1"/>
</dbReference>
<evidence type="ECO:0000259" key="4">
    <source>
        <dbReference type="PROSITE" id="PS50893"/>
    </source>
</evidence>
<comment type="caution">
    <text evidence="5">The sequence shown here is derived from an EMBL/GenBank/DDBJ whole genome shotgun (WGS) entry which is preliminary data.</text>
</comment>
<dbReference type="InterPro" id="IPR003593">
    <property type="entry name" value="AAA+_ATPase"/>
</dbReference>
<evidence type="ECO:0000313" key="6">
    <source>
        <dbReference type="Proteomes" id="UP000618943"/>
    </source>
</evidence>
<accession>A0ABS1HAA8</accession>
<evidence type="ECO:0000256" key="3">
    <source>
        <dbReference type="ARBA" id="ARBA00022840"/>
    </source>
</evidence>
<evidence type="ECO:0000256" key="1">
    <source>
        <dbReference type="ARBA" id="ARBA00022448"/>
    </source>
</evidence>
<sequence length="231" mass="25749">MIVEGKALVKKYSENQGLQDVTFSLNEGRIIALAGGNGAGKSTLIRLLIGEEKQSSGEICWAGERSISYMPDDINFPTALTAAEILQLLAGLKKVSAAEREKVLKRVGLWEYRKQKVSQFSKGMRQRLNLAQSLLGDERLIVLDEPTNGLDLLWIAELKTILQEQKQIGRTILFSTHLLSFAEELADDVLLLYEGKVLLEGSIHTVLDQAKCNHLEELFMKKVGLTKNRNV</sequence>
<dbReference type="CDD" id="cd03230">
    <property type="entry name" value="ABC_DR_subfamily_A"/>
    <property type="match status" value="1"/>
</dbReference>
<keyword evidence="1" id="KW-0813">Transport</keyword>
<dbReference type="GO" id="GO:0005524">
    <property type="term" value="F:ATP binding"/>
    <property type="evidence" value="ECO:0007669"/>
    <property type="project" value="UniProtKB-KW"/>
</dbReference>
<organism evidence="5 6">
    <name type="scientific">Viridibacillus soli</name>
    <dbReference type="NCBI Taxonomy" id="2798301"/>
    <lineage>
        <taxon>Bacteria</taxon>
        <taxon>Bacillati</taxon>
        <taxon>Bacillota</taxon>
        <taxon>Bacilli</taxon>
        <taxon>Bacillales</taxon>
        <taxon>Caryophanaceae</taxon>
        <taxon>Viridibacillus</taxon>
    </lineage>
</organism>
<name>A0ABS1HAA8_9BACL</name>
<dbReference type="InterPro" id="IPR051782">
    <property type="entry name" value="ABC_Transporter_VariousFunc"/>
</dbReference>
<keyword evidence="2" id="KW-0547">Nucleotide-binding</keyword>
<dbReference type="RefSeq" id="WP_200749719.1">
    <property type="nucleotide sequence ID" value="NZ_JAEOAH010000025.1"/>
</dbReference>
<dbReference type="EMBL" id="JAEOAH010000025">
    <property type="protein sequence ID" value="MBK3496221.1"/>
    <property type="molecule type" value="Genomic_DNA"/>
</dbReference>
<gene>
    <name evidence="5" type="ORF">JFL43_15390</name>
</gene>